<dbReference type="EMBL" id="BARS01057211">
    <property type="protein sequence ID" value="GAG49506.1"/>
    <property type="molecule type" value="Genomic_DNA"/>
</dbReference>
<evidence type="ECO:0000313" key="1">
    <source>
        <dbReference type="EMBL" id="GAG49506.1"/>
    </source>
</evidence>
<accession>X0ZMV7</accession>
<dbReference type="AlphaFoldDB" id="X0ZMV7"/>
<name>X0ZMV7_9ZZZZ</name>
<reference evidence="1" key="1">
    <citation type="journal article" date="2014" name="Front. Microbiol.">
        <title>High frequency of phylogenetically diverse reductive dehalogenase-homologous genes in deep subseafloor sedimentary metagenomes.</title>
        <authorList>
            <person name="Kawai M."/>
            <person name="Futagami T."/>
            <person name="Toyoda A."/>
            <person name="Takaki Y."/>
            <person name="Nishi S."/>
            <person name="Hori S."/>
            <person name="Arai W."/>
            <person name="Tsubouchi T."/>
            <person name="Morono Y."/>
            <person name="Uchiyama I."/>
            <person name="Ito T."/>
            <person name="Fujiyama A."/>
            <person name="Inagaki F."/>
            <person name="Takami H."/>
        </authorList>
    </citation>
    <scope>NUCLEOTIDE SEQUENCE</scope>
    <source>
        <strain evidence="1">Expedition CK06-06</strain>
    </source>
</reference>
<organism evidence="1">
    <name type="scientific">marine sediment metagenome</name>
    <dbReference type="NCBI Taxonomy" id="412755"/>
    <lineage>
        <taxon>unclassified sequences</taxon>
        <taxon>metagenomes</taxon>
        <taxon>ecological metagenomes</taxon>
    </lineage>
</organism>
<evidence type="ECO:0008006" key="2">
    <source>
        <dbReference type="Google" id="ProtNLM"/>
    </source>
</evidence>
<gene>
    <name evidence="1" type="ORF">S01H1_83972</name>
</gene>
<protein>
    <recommendedName>
        <fullName evidence="2">Pyrrolo-quinoline quinone</fullName>
    </recommendedName>
</protein>
<dbReference type="SUPFAM" id="SSF50998">
    <property type="entry name" value="Quinoprotein alcohol dehydrogenase-like"/>
    <property type="match status" value="1"/>
</dbReference>
<dbReference type="Gene3D" id="2.130.10.10">
    <property type="entry name" value="YVTN repeat-like/Quinoprotein amine dehydrogenase"/>
    <property type="match status" value="1"/>
</dbReference>
<feature type="non-terminal residue" evidence="1">
    <location>
        <position position="148"/>
    </location>
</feature>
<dbReference type="InterPro" id="IPR015943">
    <property type="entry name" value="WD40/YVTN_repeat-like_dom_sf"/>
</dbReference>
<feature type="non-terminal residue" evidence="1">
    <location>
        <position position="1"/>
    </location>
</feature>
<comment type="caution">
    <text evidence="1">The sequence shown here is derived from an EMBL/GenBank/DDBJ whole genome shotgun (WGS) entry which is preliminary data.</text>
</comment>
<sequence>YHWQVKPLRIGNKLYVRSAQKGGPLVCFEMKTHKVLWSKSYDDRVLSDPVLIDSWLYIITARNDMFDVLYLHRISPETGESSLRAELVQVRDGLPAIGRPAVVGDGIFFRASGALVNCNLRGAVQWARRLLFVPPDALPGMHGGMGLD</sequence>
<proteinExistence type="predicted"/>
<dbReference type="InterPro" id="IPR011047">
    <property type="entry name" value="Quinoprotein_ADH-like_sf"/>
</dbReference>